<dbReference type="EMBL" id="UINC01068535">
    <property type="protein sequence ID" value="SVC01238.1"/>
    <property type="molecule type" value="Genomic_DNA"/>
</dbReference>
<dbReference type="InterPro" id="IPR036661">
    <property type="entry name" value="Luciferase-like_sf"/>
</dbReference>
<reference evidence="3" key="1">
    <citation type="submission" date="2018-05" db="EMBL/GenBank/DDBJ databases">
        <authorList>
            <person name="Lanie J.A."/>
            <person name="Ng W.-L."/>
            <person name="Kazmierczak K.M."/>
            <person name="Andrzejewski T.M."/>
            <person name="Davidsen T.M."/>
            <person name="Wayne K.J."/>
            <person name="Tettelin H."/>
            <person name="Glass J.I."/>
            <person name="Rusch D."/>
            <person name="Podicherti R."/>
            <person name="Tsui H.-C.T."/>
            <person name="Winkler M.E."/>
        </authorList>
    </citation>
    <scope>NUCLEOTIDE SEQUENCE</scope>
</reference>
<protein>
    <recommendedName>
        <fullName evidence="2">Luciferase-like domain-containing protein</fullName>
    </recommendedName>
</protein>
<accession>A0A382INU7</accession>
<evidence type="ECO:0000313" key="3">
    <source>
        <dbReference type="EMBL" id="SVC01238.1"/>
    </source>
</evidence>
<dbReference type="PANTHER" id="PTHR43244">
    <property type="match status" value="1"/>
</dbReference>
<dbReference type="InterPro" id="IPR050564">
    <property type="entry name" value="F420-G6PD/mer"/>
</dbReference>
<evidence type="ECO:0000256" key="1">
    <source>
        <dbReference type="ARBA" id="ARBA00023002"/>
    </source>
</evidence>
<keyword evidence="1" id="KW-0560">Oxidoreductase</keyword>
<dbReference type="GO" id="GO:0016705">
    <property type="term" value="F:oxidoreductase activity, acting on paired donors, with incorporation or reduction of molecular oxygen"/>
    <property type="evidence" value="ECO:0007669"/>
    <property type="project" value="InterPro"/>
</dbReference>
<dbReference type="AlphaFoldDB" id="A0A382INU7"/>
<gene>
    <name evidence="3" type="ORF">METZ01_LOCUS254092</name>
</gene>
<name>A0A382INU7_9ZZZZ</name>
<feature type="domain" description="Luciferase-like" evidence="2">
    <location>
        <begin position="16"/>
        <end position="213"/>
    </location>
</feature>
<dbReference type="Gene3D" id="3.20.20.30">
    <property type="entry name" value="Luciferase-like domain"/>
    <property type="match status" value="1"/>
</dbReference>
<organism evidence="3">
    <name type="scientific">marine metagenome</name>
    <dbReference type="NCBI Taxonomy" id="408172"/>
    <lineage>
        <taxon>unclassified sequences</taxon>
        <taxon>metagenomes</taxon>
        <taxon>ecological metagenomes</taxon>
    </lineage>
</organism>
<feature type="non-terminal residue" evidence="3">
    <location>
        <position position="254"/>
    </location>
</feature>
<dbReference type="NCBIfam" id="TIGR03559">
    <property type="entry name" value="F420_Rv3520c"/>
    <property type="match status" value="1"/>
</dbReference>
<dbReference type="PANTHER" id="PTHR43244:SF1">
    <property type="entry name" value="5,10-METHYLENETETRAHYDROMETHANOPTERIN REDUCTASE"/>
    <property type="match status" value="1"/>
</dbReference>
<evidence type="ECO:0000259" key="2">
    <source>
        <dbReference type="Pfam" id="PF00296"/>
    </source>
</evidence>
<sequence length="254" mass="27738">MKNLKLGIQMGYWGAQPTKDIIGIAKEAENLGYDSIWCAESWGSDVFTPLTWIGAHTSKIKLGTGIAQISARTPAATAMAAITLDHLSKGRVILGLGVSGPQVVEGWYGQPFAKPLSRTREYVNIIKQILRREEPVTSDGEHYPLPFQGKGSWGLGKSLKSITHPLRSDLPIFLGAEGPKNVTMTAEIADGWLPLYYSPYRQEVYADQIKDARKGFEIYAGVSVNICEDIEKGLIPMKNNLALYIGGMGAAKKN</sequence>
<dbReference type="SUPFAM" id="SSF51679">
    <property type="entry name" value="Bacterial luciferase-like"/>
    <property type="match status" value="1"/>
</dbReference>
<dbReference type="Pfam" id="PF00296">
    <property type="entry name" value="Bac_luciferase"/>
    <property type="match status" value="1"/>
</dbReference>
<dbReference type="InterPro" id="IPR011251">
    <property type="entry name" value="Luciferase-like_dom"/>
</dbReference>
<proteinExistence type="predicted"/>
<dbReference type="InterPro" id="IPR019951">
    <property type="entry name" value="F420_OxRdatse_Rv3520c_pred"/>
</dbReference>
<dbReference type="CDD" id="cd01097">
    <property type="entry name" value="Tetrahydromethanopterin_reductase"/>
    <property type="match status" value="1"/>
</dbReference>